<evidence type="ECO:0000313" key="2">
    <source>
        <dbReference type="EMBL" id="MBO0349932.1"/>
    </source>
</evidence>
<sequence length="198" mass="22551">MRVVKSGRMLGLSLESSNRRLGDVRPFCGQLLETQNQPNRSQHSYLILTIRLQAGSKVAIFSKHRTPELAKKANPASRLSTPRMTPHPNSKTIRRLLYDAPDRRNRAIPDSDGELYCSLGQLLHDEKRRSKTGDFARSPQTVQVRQSVALKWRMEPRVDHPCFLLGSLDEGIEVFKGKNCPELTTINSREFPFELTEI</sequence>
<protein>
    <submittedName>
        <fullName evidence="2">Uncharacterized protein</fullName>
    </submittedName>
</protein>
<name>A0ABS3FUA8_9CYAN</name>
<feature type="region of interest" description="Disordered" evidence="1">
    <location>
        <begin position="69"/>
        <end position="89"/>
    </location>
</feature>
<keyword evidence="3" id="KW-1185">Reference proteome</keyword>
<proteinExistence type="predicted"/>
<dbReference type="Proteomes" id="UP000664844">
    <property type="component" value="Unassembled WGS sequence"/>
</dbReference>
<organism evidence="2 3">
    <name type="scientific">Phormidium pseudopriestleyi FRX01</name>
    <dbReference type="NCBI Taxonomy" id="1759528"/>
    <lineage>
        <taxon>Bacteria</taxon>
        <taxon>Bacillati</taxon>
        <taxon>Cyanobacteriota</taxon>
        <taxon>Cyanophyceae</taxon>
        <taxon>Oscillatoriophycideae</taxon>
        <taxon>Oscillatoriales</taxon>
        <taxon>Oscillatoriaceae</taxon>
        <taxon>Phormidium</taxon>
    </lineage>
</organism>
<feature type="compositionally biased region" description="Polar residues" evidence="1">
    <location>
        <begin position="77"/>
        <end position="89"/>
    </location>
</feature>
<dbReference type="EMBL" id="JAFLQW010000332">
    <property type="protein sequence ID" value="MBO0349932.1"/>
    <property type="molecule type" value="Genomic_DNA"/>
</dbReference>
<gene>
    <name evidence="2" type="ORF">J0895_12570</name>
</gene>
<comment type="caution">
    <text evidence="2">The sequence shown here is derived from an EMBL/GenBank/DDBJ whole genome shotgun (WGS) entry which is preliminary data.</text>
</comment>
<evidence type="ECO:0000313" key="3">
    <source>
        <dbReference type="Proteomes" id="UP000664844"/>
    </source>
</evidence>
<reference evidence="2 3" key="1">
    <citation type="submission" date="2021-03" db="EMBL/GenBank/DDBJ databases">
        <title>Metabolic Capacity of the Antarctic Cyanobacterium Phormidium pseudopriestleyi that Sustains Oxygenic Photosynthesis in the Presence of Hydrogen Sulfide.</title>
        <authorList>
            <person name="Lumian J.E."/>
            <person name="Jungblut A.D."/>
            <person name="Dillon M.L."/>
            <person name="Hawes I."/>
            <person name="Doran P.T."/>
            <person name="Mackey T.J."/>
            <person name="Dick G.J."/>
            <person name="Grettenberger C.L."/>
            <person name="Sumner D.Y."/>
        </authorList>
    </citation>
    <scope>NUCLEOTIDE SEQUENCE [LARGE SCALE GENOMIC DNA]</scope>
    <source>
        <strain evidence="2 3">FRX01</strain>
    </source>
</reference>
<accession>A0ABS3FUA8</accession>
<dbReference type="RefSeq" id="WP_207088434.1">
    <property type="nucleotide sequence ID" value="NZ_JAFLQW010000332.1"/>
</dbReference>
<evidence type="ECO:0000256" key="1">
    <source>
        <dbReference type="SAM" id="MobiDB-lite"/>
    </source>
</evidence>